<dbReference type="Proteomes" id="UP000823775">
    <property type="component" value="Unassembled WGS sequence"/>
</dbReference>
<name>A0ABS8VH37_DATST</name>
<reference evidence="2 3" key="1">
    <citation type="journal article" date="2021" name="BMC Genomics">
        <title>Datura genome reveals duplications of psychoactive alkaloid biosynthetic genes and high mutation rate following tissue culture.</title>
        <authorList>
            <person name="Rajewski A."/>
            <person name="Carter-House D."/>
            <person name="Stajich J."/>
            <person name="Litt A."/>
        </authorList>
    </citation>
    <scope>NUCLEOTIDE SEQUENCE [LARGE SCALE GENOMIC DNA]</scope>
    <source>
        <strain evidence="2">AR-01</strain>
    </source>
</reference>
<keyword evidence="3" id="KW-1185">Reference proteome</keyword>
<feature type="region of interest" description="Disordered" evidence="1">
    <location>
        <begin position="1"/>
        <end position="46"/>
    </location>
</feature>
<evidence type="ECO:0000313" key="2">
    <source>
        <dbReference type="EMBL" id="MCD9645490.1"/>
    </source>
</evidence>
<feature type="non-terminal residue" evidence="2">
    <location>
        <position position="1"/>
    </location>
</feature>
<proteinExistence type="predicted"/>
<evidence type="ECO:0000313" key="3">
    <source>
        <dbReference type="Proteomes" id="UP000823775"/>
    </source>
</evidence>
<protein>
    <submittedName>
        <fullName evidence="2">Uncharacterized protein</fullName>
    </submittedName>
</protein>
<organism evidence="2 3">
    <name type="scientific">Datura stramonium</name>
    <name type="common">Jimsonweed</name>
    <name type="synonym">Common thornapple</name>
    <dbReference type="NCBI Taxonomy" id="4076"/>
    <lineage>
        <taxon>Eukaryota</taxon>
        <taxon>Viridiplantae</taxon>
        <taxon>Streptophyta</taxon>
        <taxon>Embryophyta</taxon>
        <taxon>Tracheophyta</taxon>
        <taxon>Spermatophyta</taxon>
        <taxon>Magnoliopsida</taxon>
        <taxon>eudicotyledons</taxon>
        <taxon>Gunneridae</taxon>
        <taxon>Pentapetalae</taxon>
        <taxon>asterids</taxon>
        <taxon>lamiids</taxon>
        <taxon>Solanales</taxon>
        <taxon>Solanaceae</taxon>
        <taxon>Solanoideae</taxon>
        <taxon>Datureae</taxon>
        <taxon>Datura</taxon>
    </lineage>
</organism>
<comment type="caution">
    <text evidence="2">The sequence shown here is derived from an EMBL/GenBank/DDBJ whole genome shotgun (WGS) entry which is preliminary data.</text>
</comment>
<gene>
    <name evidence="2" type="ORF">HAX54_034451</name>
</gene>
<evidence type="ECO:0000256" key="1">
    <source>
        <dbReference type="SAM" id="MobiDB-lite"/>
    </source>
</evidence>
<accession>A0ABS8VH37</accession>
<feature type="non-terminal residue" evidence="2">
    <location>
        <position position="63"/>
    </location>
</feature>
<dbReference type="EMBL" id="JACEIK010004447">
    <property type="protein sequence ID" value="MCD9645490.1"/>
    <property type="molecule type" value="Genomic_DNA"/>
</dbReference>
<sequence>GWRIVARNTDEGHGSVGAGGAVRASAPGLRPQPPARLSVLDDAPPPMMMRDGVRAFTLSISSK</sequence>